<dbReference type="STRING" id="455193.SAMN05421805_10627"/>
<proteinExistence type="predicted"/>
<keyword evidence="4" id="KW-1185">Reference proteome</keyword>
<dbReference type="AlphaFoldDB" id="A0A1I5AW59"/>
<dbReference type="Proteomes" id="UP000199398">
    <property type="component" value="Unassembled WGS sequence"/>
</dbReference>
<organism evidence="2 3">
    <name type="scientific">Saccharopolyspora antimicrobica</name>
    <dbReference type="NCBI Taxonomy" id="455193"/>
    <lineage>
        <taxon>Bacteria</taxon>
        <taxon>Bacillati</taxon>
        <taxon>Actinomycetota</taxon>
        <taxon>Actinomycetes</taxon>
        <taxon>Pseudonocardiales</taxon>
        <taxon>Pseudonocardiaceae</taxon>
        <taxon>Saccharopolyspora</taxon>
    </lineage>
</organism>
<evidence type="ECO:0000313" key="4">
    <source>
        <dbReference type="Proteomes" id="UP000270697"/>
    </source>
</evidence>
<protein>
    <submittedName>
        <fullName evidence="2">Uncharacterized protein</fullName>
    </submittedName>
</protein>
<reference evidence="2 3" key="1">
    <citation type="submission" date="2016-10" db="EMBL/GenBank/DDBJ databases">
        <authorList>
            <person name="de Groot N.N."/>
        </authorList>
    </citation>
    <scope>NUCLEOTIDE SEQUENCE [LARGE SCALE GENOMIC DNA]</scope>
    <source>
        <strain evidence="2 3">CPCC 201259</strain>
    </source>
</reference>
<dbReference type="EMBL" id="FOUP01000006">
    <property type="protein sequence ID" value="SFN66685.1"/>
    <property type="molecule type" value="Genomic_DNA"/>
</dbReference>
<dbReference type="Proteomes" id="UP000270697">
    <property type="component" value="Unassembled WGS sequence"/>
</dbReference>
<name>A0A1I5AW59_9PSEU</name>
<gene>
    <name evidence="1" type="ORF">ATL45_4752</name>
    <name evidence="2" type="ORF">SAMN05421805_10627</name>
</gene>
<evidence type="ECO:0000313" key="2">
    <source>
        <dbReference type="EMBL" id="SFN66685.1"/>
    </source>
</evidence>
<sequence>MDLAVDDADAREREELTAHLKYLVDRGFEGVPVTDDGEIEALVYHRFWSSGALDVVVVVDRNDVDALRASGVDPRNPATLGSGTVEWRTSGSVIDVVAAMLARPAPDGVPIRTTGSSPLVPACRGLWTP</sequence>
<dbReference type="RefSeq" id="WP_093153607.1">
    <property type="nucleotide sequence ID" value="NZ_FOUP01000006.1"/>
</dbReference>
<reference evidence="1 4" key="2">
    <citation type="submission" date="2018-10" db="EMBL/GenBank/DDBJ databases">
        <title>Sequencing the genomes of 1000 actinobacteria strains.</title>
        <authorList>
            <person name="Klenk H.-P."/>
        </authorList>
    </citation>
    <scope>NUCLEOTIDE SEQUENCE [LARGE SCALE GENOMIC DNA]</scope>
    <source>
        <strain evidence="1 4">DSM 45119</strain>
    </source>
</reference>
<accession>A0A1I5AW59</accession>
<dbReference type="EMBL" id="RBXX01000002">
    <property type="protein sequence ID" value="RKT86386.1"/>
    <property type="molecule type" value="Genomic_DNA"/>
</dbReference>
<evidence type="ECO:0000313" key="3">
    <source>
        <dbReference type="Proteomes" id="UP000199398"/>
    </source>
</evidence>
<evidence type="ECO:0000313" key="1">
    <source>
        <dbReference type="EMBL" id="RKT86386.1"/>
    </source>
</evidence>